<evidence type="ECO:0000259" key="12">
    <source>
        <dbReference type="PROSITE" id="PS50075"/>
    </source>
</evidence>
<comment type="subcellular location">
    <subcellularLocation>
        <location evidence="2 11">Cytoplasm</location>
    </subcellularLocation>
</comment>
<feature type="modified residue" description="O-(pantetheine 4'-phosphoryl)serine" evidence="11">
    <location>
        <position position="40"/>
    </location>
</feature>
<dbReference type="NCBIfam" id="NF002150">
    <property type="entry name" value="PRK00982.1-4"/>
    <property type="match status" value="1"/>
</dbReference>
<feature type="domain" description="Carrier" evidence="12">
    <location>
        <begin position="2"/>
        <end position="80"/>
    </location>
</feature>
<protein>
    <recommendedName>
        <fullName evidence="11">Acyl carrier protein</fullName>
        <shortName evidence="11">ACP</shortName>
    </recommendedName>
</protein>
<dbReference type="Gene3D" id="1.10.1200.10">
    <property type="entry name" value="ACP-like"/>
    <property type="match status" value="1"/>
</dbReference>
<proteinExistence type="inferred from homology"/>
<keyword evidence="5 11" id="KW-0963">Cytoplasm</keyword>
<evidence type="ECO:0000256" key="4">
    <source>
        <dbReference type="ARBA" id="ARBA00022450"/>
    </source>
</evidence>
<dbReference type="InterPro" id="IPR009081">
    <property type="entry name" value="PP-bd_ACP"/>
</dbReference>
<keyword evidence="7 11" id="KW-0597">Phosphoprotein</keyword>
<dbReference type="HAMAP" id="MF_01217">
    <property type="entry name" value="Acyl_carrier"/>
    <property type="match status" value="1"/>
</dbReference>
<keyword evidence="4 11" id="KW-0596">Phosphopantetheine</keyword>
<dbReference type="NCBIfam" id="NF040636">
    <property type="entry name" value="AcpM"/>
    <property type="match status" value="1"/>
</dbReference>
<evidence type="ECO:0000256" key="2">
    <source>
        <dbReference type="ARBA" id="ARBA00004496"/>
    </source>
</evidence>
<gene>
    <name evidence="11" type="primary">acpP</name>
    <name evidence="13" type="ORF">JOE42_001964</name>
</gene>
<organism evidence="13 14">
    <name type="scientific">Rhodococcoides corynebacterioides</name>
    <dbReference type="NCBI Taxonomy" id="53972"/>
    <lineage>
        <taxon>Bacteria</taxon>
        <taxon>Bacillati</taxon>
        <taxon>Actinomycetota</taxon>
        <taxon>Actinomycetes</taxon>
        <taxon>Mycobacteriales</taxon>
        <taxon>Nocardiaceae</taxon>
        <taxon>Rhodococcoides</taxon>
    </lineage>
</organism>
<keyword evidence="8 11" id="KW-0276">Fatty acid metabolism</keyword>
<dbReference type="NCBIfam" id="NF002147">
    <property type="entry name" value="PRK00982.1-1"/>
    <property type="match status" value="1"/>
</dbReference>
<dbReference type="EMBL" id="JAFBBK010000001">
    <property type="protein sequence ID" value="MBM7415231.1"/>
    <property type="molecule type" value="Genomic_DNA"/>
</dbReference>
<keyword evidence="9 11" id="KW-0443">Lipid metabolism</keyword>
<evidence type="ECO:0000256" key="5">
    <source>
        <dbReference type="ARBA" id="ARBA00022490"/>
    </source>
</evidence>
<evidence type="ECO:0000256" key="11">
    <source>
        <dbReference type="HAMAP-Rule" id="MF_01217"/>
    </source>
</evidence>
<dbReference type="Pfam" id="PF00550">
    <property type="entry name" value="PP-binding"/>
    <property type="match status" value="1"/>
</dbReference>
<evidence type="ECO:0000313" key="13">
    <source>
        <dbReference type="EMBL" id="MBM7415231.1"/>
    </source>
</evidence>
<sequence>MATQEELIAGLAEIIEEVTGIEPSEVTVEKSFVDDLDIDSLSMVEIAVQTEDKYGVKIPDEDLASLRTVGDAVNYIQKLEAENPEAAEAIKAKLDNQSDSAGE</sequence>
<reference evidence="13 14" key="1">
    <citation type="submission" date="2021-01" db="EMBL/GenBank/DDBJ databases">
        <title>Genomics of switchgrass bacterial isolates.</title>
        <authorList>
            <person name="Shade A."/>
        </authorList>
    </citation>
    <scope>NUCLEOTIDE SEQUENCE [LARGE SCALE GENOMIC DNA]</scope>
    <source>
        <strain evidence="13 14">PvP111</strain>
    </source>
</reference>
<dbReference type="NCBIfam" id="NF002148">
    <property type="entry name" value="PRK00982.1-2"/>
    <property type="match status" value="1"/>
</dbReference>
<name>A0ABS2KVE4_9NOCA</name>
<dbReference type="PANTHER" id="PTHR20863:SF76">
    <property type="entry name" value="CARRIER DOMAIN-CONTAINING PROTEIN"/>
    <property type="match status" value="1"/>
</dbReference>
<dbReference type="Proteomes" id="UP000703038">
    <property type="component" value="Unassembled WGS sequence"/>
</dbReference>
<evidence type="ECO:0000256" key="9">
    <source>
        <dbReference type="ARBA" id="ARBA00023098"/>
    </source>
</evidence>
<evidence type="ECO:0000313" key="14">
    <source>
        <dbReference type="Proteomes" id="UP000703038"/>
    </source>
</evidence>
<evidence type="ECO:0000256" key="8">
    <source>
        <dbReference type="ARBA" id="ARBA00022832"/>
    </source>
</evidence>
<evidence type="ECO:0000256" key="10">
    <source>
        <dbReference type="ARBA" id="ARBA00023160"/>
    </source>
</evidence>
<dbReference type="PROSITE" id="PS50075">
    <property type="entry name" value="CARRIER"/>
    <property type="match status" value="1"/>
</dbReference>
<evidence type="ECO:0000256" key="7">
    <source>
        <dbReference type="ARBA" id="ARBA00022553"/>
    </source>
</evidence>
<evidence type="ECO:0000256" key="1">
    <source>
        <dbReference type="ARBA" id="ARBA00002580"/>
    </source>
</evidence>
<dbReference type="InterPro" id="IPR036736">
    <property type="entry name" value="ACP-like_sf"/>
</dbReference>
<comment type="caution">
    <text evidence="13">The sequence shown here is derived from an EMBL/GenBank/DDBJ whole genome shotgun (WGS) entry which is preliminary data.</text>
</comment>
<comment type="pathway">
    <text evidence="11">Lipid metabolism; fatty acid biosynthesis.</text>
</comment>
<dbReference type="SUPFAM" id="SSF47336">
    <property type="entry name" value="ACP-like"/>
    <property type="match status" value="1"/>
</dbReference>
<dbReference type="InterPro" id="IPR053393">
    <property type="entry name" value="Meromycolate-ACP"/>
</dbReference>
<comment type="similarity">
    <text evidence="3 11">Belongs to the acyl carrier protein (ACP) family.</text>
</comment>
<dbReference type="RefSeq" id="WP_027505756.1">
    <property type="nucleotide sequence ID" value="NZ_JAFBBK010000001.1"/>
</dbReference>
<comment type="function">
    <text evidence="1">Acyl carrier protein involved in meromycolate extension.</text>
</comment>
<dbReference type="PANTHER" id="PTHR20863">
    <property type="entry name" value="ACYL CARRIER PROTEIN"/>
    <property type="match status" value="1"/>
</dbReference>
<keyword evidence="10 11" id="KW-0275">Fatty acid biosynthesis</keyword>
<comment type="function">
    <text evidence="11">Carrier of the growing fatty acid chain in fatty acid biosynthesis.</text>
</comment>
<keyword evidence="6 11" id="KW-0444">Lipid biosynthesis</keyword>
<keyword evidence="14" id="KW-1185">Reference proteome</keyword>
<evidence type="ECO:0000256" key="6">
    <source>
        <dbReference type="ARBA" id="ARBA00022516"/>
    </source>
</evidence>
<evidence type="ECO:0000256" key="3">
    <source>
        <dbReference type="ARBA" id="ARBA00010930"/>
    </source>
</evidence>
<dbReference type="InterPro" id="IPR003231">
    <property type="entry name" value="ACP"/>
</dbReference>
<comment type="PTM">
    <text evidence="11">4'-phosphopantetheine is transferred from CoA to a specific serine of apo-ACP by AcpS. This modification is essential for activity because fatty acids are bound in thioester linkage to the sulfhydryl of the prosthetic group.</text>
</comment>
<accession>A0ABS2KVE4</accession>